<keyword evidence="6 9" id="KW-0627">Porphyrin biosynthesis</keyword>
<dbReference type="InterPro" id="IPR036343">
    <property type="entry name" value="GluRdtase_N_sf"/>
</dbReference>
<dbReference type="PIRSF" id="PIRSF000445">
    <property type="entry name" value="4pyrrol_synth_GluRdtase"/>
    <property type="match status" value="1"/>
</dbReference>
<comment type="miscellaneous">
    <text evidence="9">During catalysis, the active site Cys acts as a nucleophile attacking the alpha-carbonyl group of tRNA-bound glutamate with the formation of a thioester intermediate between enzyme and glutamate, and the concomitant release of tRNA(Glu). The thioester intermediate is finally reduced by direct hydride transfer from NADPH, to form the product GSA.</text>
</comment>
<dbReference type="EMBL" id="AMRL01000021">
    <property type="protein sequence ID" value="EKE72154.1"/>
    <property type="molecule type" value="Genomic_DNA"/>
</dbReference>
<dbReference type="AlphaFoldDB" id="K2JNZ4"/>
<dbReference type="Gene3D" id="3.30.460.30">
    <property type="entry name" value="Glutamyl-tRNA reductase, N-terminal domain"/>
    <property type="match status" value="1"/>
</dbReference>
<dbReference type="FunFam" id="3.40.50.720:FF:000031">
    <property type="entry name" value="Glutamyl-tRNA reductase"/>
    <property type="match status" value="1"/>
</dbReference>
<dbReference type="InterPro" id="IPR015895">
    <property type="entry name" value="4pyrrol_synth_GluRdtase_N"/>
</dbReference>
<comment type="catalytic activity">
    <reaction evidence="7 9 14">
        <text>(S)-4-amino-5-oxopentanoate + tRNA(Glu) + NADP(+) = L-glutamyl-tRNA(Glu) + NADPH + H(+)</text>
        <dbReference type="Rhea" id="RHEA:12344"/>
        <dbReference type="Rhea" id="RHEA-COMP:9663"/>
        <dbReference type="Rhea" id="RHEA-COMP:9680"/>
        <dbReference type="ChEBI" id="CHEBI:15378"/>
        <dbReference type="ChEBI" id="CHEBI:57501"/>
        <dbReference type="ChEBI" id="CHEBI:57783"/>
        <dbReference type="ChEBI" id="CHEBI:58349"/>
        <dbReference type="ChEBI" id="CHEBI:78442"/>
        <dbReference type="ChEBI" id="CHEBI:78520"/>
        <dbReference type="EC" id="1.2.1.70"/>
    </reaction>
</comment>
<evidence type="ECO:0000256" key="10">
    <source>
        <dbReference type="PIRSR" id="PIRSR000445-1"/>
    </source>
</evidence>
<evidence type="ECO:0000256" key="14">
    <source>
        <dbReference type="RuleBase" id="RU000584"/>
    </source>
</evidence>
<feature type="binding site" evidence="9 11">
    <location>
        <position position="121"/>
    </location>
    <ligand>
        <name>substrate</name>
    </ligand>
</feature>
<evidence type="ECO:0000256" key="7">
    <source>
        <dbReference type="ARBA" id="ARBA00047464"/>
    </source>
</evidence>
<dbReference type="NCBIfam" id="TIGR01035">
    <property type="entry name" value="hemA"/>
    <property type="match status" value="1"/>
</dbReference>
<sequence length="438" mass="47215">MTATLFTVAGVNRRTGPVELRERLYVEDEAVPALLDRLQAAGLAEAMVLCTCDRVEIWGVGSAPQLGEAAFDVLAESAGLDPRALLPQRFLETGEAALRHAFAVASSLDSEVIGEPQVLGQVKAAHRLARDAGRVGPVLEPILQAAYQAAKRVRTETAIGQRPVSLAAAACQLARDVQGDLSRCRALLIGAGDMGEFLMQQLLSTGLGDAMVVARTARRAESLARRLGCHYALLEELPDRLAEADIVVACQGEGRYMLSADMVEGALRRRRRRPVFLVDLAVPGDIEPAVNRLDDAFLYDLDELEQVALQGRAGREAEAGAAWAILEAELAGFRQRQAEREAVPALVALRAGFEAARQAVLAELPPDDPARPALDRATQLLVNRLLHRPMAELRRMAVTGPGAAEEQAAAESLLRRLFPDVPVDEMPGDTPDDTKDEE</sequence>
<gene>
    <name evidence="9" type="primary">hemA</name>
    <name evidence="19" type="ORF">P24_14394</name>
</gene>
<accession>K2JNZ4</accession>
<dbReference type="InterPro" id="IPR036453">
    <property type="entry name" value="GluRdtase_dimer_dom_sf"/>
</dbReference>
<feature type="binding site" evidence="9 11">
    <location>
        <position position="110"/>
    </location>
    <ligand>
        <name>substrate</name>
    </ligand>
</feature>
<dbReference type="GO" id="GO:0008883">
    <property type="term" value="F:glutamyl-tRNA reductase activity"/>
    <property type="evidence" value="ECO:0007669"/>
    <property type="project" value="UniProtKB-UniRule"/>
</dbReference>
<dbReference type="InterPro" id="IPR036291">
    <property type="entry name" value="NAD(P)-bd_dom_sf"/>
</dbReference>
<evidence type="ECO:0000256" key="1">
    <source>
        <dbReference type="ARBA" id="ARBA00005059"/>
    </source>
</evidence>
<dbReference type="EC" id="1.2.1.70" evidence="3 9"/>
<protein>
    <recommendedName>
        <fullName evidence="8 9">Glutamyl-tRNA reductase</fullName>
        <shortName evidence="9">GluTR</shortName>
        <ecNumber evidence="3 9">1.2.1.70</ecNumber>
    </recommendedName>
</protein>
<comment type="similarity">
    <text evidence="2 9 14">Belongs to the glutamyl-tRNA reductase family.</text>
</comment>
<dbReference type="SUPFAM" id="SSF69742">
    <property type="entry name" value="Glutamyl tRNA-reductase catalytic, N-terminal domain"/>
    <property type="match status" value="1"/>
</dbReference>
<comment type="subunit">
    <text evidence="9">Homodimer.</text>
</comment>
<dbReference type="Pfam" id="PF00745">
    <property type="entry name" value="GlutR_dimer"/>
    <property type="match status" value="1"/>
</dbReference>
<dbReference type="SUPFAM" id="SSF51735">
    <property type="entry name" value="NAD(P)-binding Rossmann-fold domains"/>
    <property type="match status" value="1"/>
</dbReference>
<feature type="domain" description="Tetrapyrrole biosynthesis glutamyl-tRNA reductase dimerisation" evidence="16">
    <location>
        <begin position="322"/>
        <end position="418"/>
    </location>
</feature>
<dbReference type="FunFam" id="3.30.460.30:FF:000001">
    <property type="entry name" value="Glutamyl-tRNA reductase"/>
    <property type="match status" value="1"/>
</dbReference>
<dbReference type="PANTHER" id="PTHR43013:SF1">
    <property type="entry name" value="GLUTAMYL-TRNA REDUCTASE"/>
    <property type="match status" value="1"/>
</dbReference>
<evidence type="ECO:0000256" key="2">
    <source>
        <dbReference type="ARBA" id="ARBA00005916"/>
    </source>
</evidence>
<organism evidence="19 20">
    <name type="scientific">Oceanibaculum indicum P24</name>
    <dbReference type="NCBI Taxonomy" id="1207063"/>
    <lineage>
        <taxon>Bacteria</taxon>
        <taxon>Pseudomonadati</taxon>
        <taxon>Pseudomonadota</taxon>
        <taxon>Alphaproteobacteria</taxon>
        <taxon>Rhodospirillales</taxon>
        <taxon>Oceanibaculaceae</taxon>
        <taxon>Oceanibaculum</taxon>
    </lineage>
</organism>
<dbReference type="GO" id="GO:0019353">
    <property type="term" value="P:protoporphyrinogen IX biosynthetic process from glutamate"/>
    <property type="evidence" value="ECO:0007669"/>
    <property type="project" value="TreeGrafter"/>
</dbReference>
<dbReference type="UniPathway" id="UPA00251">
    <property type="reaction ID" value="UER00316"/>
</dbReference>
<keyword evidence="4 9" id="KW-0521">NADP</keyword>
<dbReference type="Pfam" id="PF01488">
    <property type="entry name" value="Shikimate_DH"/>
    <property type="match status" value="1"/>
</dbReference>
<dbReference type="PROSITE" id="PS00747">
    <property type="entry name" value="GLUTR"/>
    <property type="match status" value="1"/>
</dbReference>
<dbReference type="Proteomes" id="UP000006746">
    <property type="component" value="Unassembled WGS sequence"/>
</dbReference>
<dbReference type="CDD" id="cd05213">
    <property type="entry name" value="NAD_bind_Glutamyl_tRNA_reduct"/>
    <property type="match status" value="1"/>
</dbReference>
<feature type="region of interest" description="Disordered" evidence="15">
    <location>
        <begin position="416"/>
        <end position="438"/>
    </location>
</feature>
<name>K2JNZ4_9PROT</name>
<dbReference type="InterPro" id="IPR015896">
    <property type="entry name" value="4pyrrol_synth_GluRdtase_dimer"/>
</dbReference>
<evidence type="ECO:0000256" key="12">
    <source>
        <dbReference type="PIRSR" id="PIRSR000445-3"/>
    </source>
</evidence>
<evidence type="ECO:0000256" key="8">
    <source>
        <dbReference type="ARBA" id="ARBA00068659"/>
    </source>
</evidence>
<dbReference type="eggNOG" id="COG0373">
    <property type="taxonomic scope" value="Bacteria"/>
</dbReference>
<dbReference type="InterPro" id="IPR018214">
    <property type="entry name" value="GluRdtase_CS"/>
</dbReference>
<feature type="domain" description="Glutamyl-tRNA reductase N-terminal" evidence="18">
    <location>
        <begin position="10"/>
        <end position="157"/>
    </location>
</feature>
<dbReference type="GO" id="GO:0050661">
    <property type="term" value="F:NADP binding"/>
    <property type="evidence" value="ECO:0007669"/>
    <property type="project" value="InterPro"/>
</dbReference>
<feature type="binding site" evidence="9 12">
    <location>
        <begin position="190"/>
        <end position="195"/>
    </location>
    <ligand>
        <name>NADP(+)</name>
        <dbReference type="ChEBI" id="CHEBI:58349"/>
    </ligand>
</feature>
<feature type="active site" description="Nucleophile" evidence="9 10">
    <location>
        <position position="52"/>
    </location>
</feature>
<dbReference type="InterPro" id="IPR006151">
    <property type="entry name" value="Shikm_DH/Glu-tRNA_Rdtase"/>
</dbReference>
<evidence type="ECO:0000259" key="17">
    <source>
        <dbReference type="Pfam" id="PF01488"/>
    </source>
</evidence>
<feature type="compositionally biased region" description="Acidic residues" evidence="15">
    <location>
        <begin position="422"/>
        <end position="438"/>
    </location>
</feature>
<evidence type="ECO:0000259" key="16">
    <source>
        <dbReference type="Pfam" id="PF00745"/>
    </source>
</evidence>
<comment type="domain">
    <text evidence="9">Possesses an unusual extended V-shaped dimeric structure with each monomer consisting of three distinct domains arranged along a curved 'spinal' alpha-helix. The N-terminal catalytic domain specifically recognizes the glutamate moiety of the substrate. The second domain is the NADPH-binding domain, and the third C-terminal domain is responsible for dimerization.</text>
</comment>
<reference evidence="19 20" key="1">
    <citation type="journal article" date="2012" name="J. Bacteriol.">
        <title>Genome Sequence of Oceanibaculum indicum Type Strain P24.</title>
        <authorList>
            <person name="Lai Q."/>
            <person name="Shao Z."/>
        </authorList>
    </citation>
    <scope>NUCLEOTIDE SEQUENCE [LARGE SCALE GENOMIC DNA]</scope>
    <source>
        <strain evidence="19 20">P24</strain>
    </source>
</reference>
<comment type="pathway">
    <text evidence="1 9 14">Porphyrin-containing compound metabolism; protoporphyrin-IX biosynthesis; 5-aminolevulinate from L-glutamyl-tRNA(Glu): step 1/2.</text>
</comment>
<evidence type="ECO:0000256" key="5">
    <source>
        <dbReference type="ARBA" id="ARBA00023002"/>
    </source>
</evidence>
<dbReference type="Gene3D" id="3.40.50.720">
    <property type="entry name" value="NAD(P)-binding Rossmann-like Domain"/>
    <property type="match status" value="1"/>
</dbReference>
<evidence type="ECO:0000313" key="19">
    <source>
        <dbReference type="EMBL" id="EKE72154.1"/>
    </source>
</evidence>
<comment type="caution">
    <text evidence="19">The sequence shown here is derived from an EMBL/GenBank/DDBJ whole genome shotgun (WGS) entry which is preliminary data.</text>
</comment>
<keyword evidence="20" id="KW-1185">Reference proteome</keyword>
<evidence type="ECO:0000256" key="13">
    <source>
        <dbReference type="PIRSR" id="PIRSR000445-4"/>
    </source>
</evidence>
<dbReference type="PATRIC" id="fig|1207063.3.peg.2906"/>
<dbReference type="STRING" id="1207063.P24_14394"/>
<comment type="function">
    <text evidence="9">Catalyzes the NADPH-dependent reduction of glutamyl-tRNA(Glu) to glutamate 1-semialdehyde (GSA).</text>
</comment>
<proteinExistence type="inferred from homology"/>
<keyword evidence="5 9" id="KW-0560">Oxidoreductase</keyword>
<evidence type="ECO:0000313" key="20">
    <source>
        <dbReference type="Proteomes" id="UP000006746"/>
    </source>
</evidence>
<feature type="binding site" evidence="9 11">
    <location>
        <begin position="51"/>
        <end position="54"/>
    </location>
    <ligand>
        <name>substrate</name>
    </ligand>
</feature>
<evidence type="ECO:0000256" key="11">
    <source>
        <dbReference type="PIRSR" id="PIRSR000445-2"/>
    </source>
</evidence>
<dbReference type="Pfam" id="PF05201">
    <property type="entry name" value="GlutR_N"/>
    <property type="match status" value="1"/>
</dbReference>
<evidence type="ECO:0000256" key="6">
    <source>
        <dbReference type="ARBA" id="ARBA00023244"/>
    </source>
</evidence>
<dbReference type="SUPFAM" id="SSF69075">
    <property type="entry name" value="Glutamyl tRNA-reductase dimerization domain"/>
    <property type="match status" value="1"/>
</dbReference>
<feature type="site" description="Important for activity" evidence="9 13">
    <location>
        <position position="100"/>
    </location>
</feature>
<evidence type="ECO:0000256" key="3">
    <source>
        <dbReference type="ARBA" id="ARBA00012970"/>
    </source>
</evidence>
<feature type="domain" description="Quinate/shikimate 5-dehydrogenase/glutamyl-tRNA reductase" evidence="17">
    <location>
        <begin position="173"/>
        <end position="307"/>
    </location>
</feature>
<dbReference type="HAMAP" id="MF_00087">
    <property type="entry name" value="Glu_tRNA_reductase"/>
    <property type="match status" value="1"/>
</dbReference>
<evidence type="ECO:0000256" key="15">
    <source>
        <dbReference type="SAM" id="MobiDB-lite"/>
    </source>
</evidence>
<evidence type="ECO:0000256" key="9">
    <source>
        <dbReference type="HAMAP-Rule" id="MF_00087"/>
    </source>
</evidence>
<dbReference type="InterPro" id="IPR000343">
    <property type="entry name" value="4pyrrol_synth_GluRdtase"/>
</dbReference>
<dbReference type="RefSeq" id="WP_008945482.1">
    <property type="nucleotide sequence ID" value="NZ_AMRL01000021.1"/>
</dbReference>
<evidence type="ECO:0000259" key="18">
    <source>
        <dbReference type="Pfam" id="PF05201"/>
    </source>
</evidence>
<feature type="binding site" evidence="9 11">
    <location>
        <begin position="115"/>
        <end position="117"/>
    </location>
    <ligand>
        <name>substrate</name>
    </ligand>
</feature>
<dbReference type="PANTHER" id="PTHR43013">
    <property type="entry name" value="GLUTAMYL-TRNA REDUCTASE"/>
    <property type="match status" value="1"/>
</dbReference>
<evidence type="ECO:0000256" key="4">
    <source>
        <dbReference type="ARBA" id="ARBA00022857"/>
    </source>
</evidence>